<name>A0A4R6ND19_9BURK</name>
<evidence type="ECO:0000256" key="2">
    <source>
        <dbReference type="SAM" id="SignalP"/>
    </source>
</evidence>
<feature type="domain" description="YCII-related" evidence="3">
    <location>
        <begin position="55"/>
        <end position="131"/>
    </location>
</feature>
<dbReference type="PROSITE" id="PS51257">
    <property type="entry name" value="PROKAR_LIPOPROTEIN"/>
    <property type="match status" value="1"/>
</dbReference>
<keyword evidence="2" id="KW-0732">Signal</keyword>
<keyword evidence="5" id="KW-1185">Reference proteome</keyword>
<dbReference type="InterPro" id="IPR005545">
    <property type="entry name" value="YCII"/>
</dbReference>
<feature type="chain" id="PRO_5020816528" evidence="2">
    <location>
        <begin position="25"/>
        <end position="160"/>
    </location>
</feature>
<evidence type="ECO:0000313" key="5">
    <source>
        <dbReference type="Proteomes" id="UP000295357"/>
    </source>
</evidence>
<comment type="caution">
    <text evidence="4">The sequence shown here is derived from an EMBL/GenBank/DDBJ whole genome shotgun (WGS) entry which is preliminary data.</text>
</comment>
<evidence type="ECO:0000259" key="3">
    <source>
        <dbReference type="Pfam" id="PF03795"/>
    </source>
</evidence>
<protein>
    <submittedName>
        <fullName evidence="4">YCII-related domain-containing protein</fullName>
    </submittedName>
</protein>
<accession>A0A4R6ND19</accession>
<sequence>MRSIATRIAGPALALTLACGGALGQAQNGATAPAYDAALAQSSGADDYGMRRYVLVILKSSPTPLPSGPSRDEMFKGHFANIKRLAAEGKLALAGPLDGAEGRRGIFVLAVSDLEEAKRLVATDPVVAQGEMLAEYHRFYGSAALMQVNELHPRLARKNF</sequence>
<dbReference type="Pfam" id="PF03795">
    <property type="entry name" value="YCII"/>
    <property type="match status" value="1"/>
</dbReference>
<feature type="signal peptide" evidence="2">
    <location>
        <begin position="1"/>
        <end position="24"/>
    </location>
</feature>
<evidence type="ECO:0000256" key="1">
    <source>
        <dbReference type="ARBA" id="ARBA00007689"/>
    </source>
</evidence>
<dbReference type="Proteomes" id="UP000295357">
    <property type="component" value="Unassembled WGS sequence"/>
</dbReference>
<proteinExistence type="inferred from homology"/>
<comment type="similarity">
    <text evidence="1">Belongs to the YciI family.</text>
</comment>
<evidence type="ECO:0000313" key="4">
    <source>
        <dbReference type="EMBL" id="TDP12905.1"/>
    </source>
</evidence>
<organism evidence="4 5">
    <name type="scientific">Roseateles asaccharophilus</name>
    <dbReference type="NCBI Taxonomy" id="582607"/>
    <lineage>
        <taxon>Bacteria</taxon>
        <taxon>Pseudomonadati</taxon>
        <taxon>Pseudomonadota</taxon>
        <taxon>Betaproteobacteria</taxon>
        <taxon>Burkholderiales</taxon>
        <taxon>Sphaerotilaceae</taxon>
        <taxon>Roseateles</taxon>
    </lineage>
</organism>
<dbReference type="Gene3D" id="3.30.70.1060">
    <property type="entry name" value="Dimeric alpha+beta barrel"/>
    <property type="match status" value="1"/>
</dbReference>
<reference evidence="4 5" key="1">
    <citation type="submission" date="2019-03" db="EMBL/GenBank/DDBJ databases">
        <title>Genomic Encyclopedia of Type Strains, Phase IV (KMG-IV): sequencing the most valuable type-strain genomes for metagenomic binning, comparative biology and taxonomic classification.</title>
        <authorList>
            <person name="Goeker M."/>
        </authorList>
    </citation>
    <scope>NUCLEOTIDE SEQUENCE [LARGE SCALE GENOMIC DNA]</scope>
    <source>
        <strain evidence="4 5">DSM 25082</strain>
    </source>
</reference>
<dbReference type="EMBL" id="SNXE01000001">
    <property type="protein sequence ID" value="TDP12905.1"/>
    <property type="molecule type" value="Genomic_DNA"/>
</dbReference>
<dbReference type="InterPro" id="IPR011008">
    <property type="entry name" value="Dimeric_a/b-barrel"/>
</dbReference>
<gene>
    <name evidence="4" type="ORF">DFR39_101379</name>
</gene>
<dbReference type="SUPFAM" id="SSF54909">
    <property type="entry name" value="Dimeric alpha+beta barrel"/>
    <property type="match status" value="1"/>
</dbReference>
<dbReference type="AlphaFoldDB" id="A0A4R6ND19"/>